<keyword evidence="2" id="KW-1185">Reference proteome</keyword>
<name>A0ACC2C748_DIPCM</name>
<dbReference type="EMBL" id="CM055102">
    <property type="protein sequence ID" value="KAJ7537810.1"/>
    <property type="molecule type" value="Genomic_DNA"/>
</dbReference>
<evidence type="ECO:0000313" key="2">
    <source>
        <dbReference type="Proteomes" id="UP001162992"/>
    </source>
</evidence>
<comment type="caution">
    <text evidence="1">The sequence shown here is derived from an EMBL/GenBank/DDBJ whole genome shotgun (WGS) entry which is preliminary data.</text>
</comment>
<proteinExistence type="predicted"/>
<protein>
    <submittedName>
        <fullName evidence="1">Uncharacterized protein</fullName>
    </submittedName>
</protein>
<accession>A0ACC2C748</accession>
<sequence length="749" mass="82591">MIGCNFAIKTALDSVKREGKRKMDAEKSIEHVSLDDILEAGVALPQAKTFYYQLQNILSQTGDSRLETWQRISNDLLSPTHPHALHQLMYYSTYETWDISTQGPPLAWFPTPKTAQYTNLGRVLEKYGKKLLGTLYQSPLQSFPAFQKYSVQHPEVYWSIVFEELSILFHRQPTCILDKSDHSQPGGRWLPGAMLNIAECCLSPKKNKTNDSYAVVWRDEENDDSPLISLSLLEFRAKVSWVANALDKLQLQRGDAIAIDMPMDCYAVMIYLAIILAGYVVVSIADSFVPREIEMRLRISKAKVIFTQDKIVRGGKVIALYSRVIDAHAPTAIVLPSNGKSVSVKLRSGDLAWNTFMSFADDLRRPDQYIAVKQPVYSYTNILFSSGTTGEPKAIPWTHATPLRCAGEAWAHLDIRQGDVISWPTNLGWMVGPLVLYSALLNGATIALYKGSPLGRGFGKFVQDAGVTILGTVPSIVKTWKKTGCMDSLDWSRVRHFATTGEASSLDDDLWLSGRNRYKPIFESCGGTELGSAFVGGCPLQPQAFAAFSTPSMSISFVILNDSGIPYPDDQPCIGELAIIPTMLGASTTLLNADHNAVYFKNMPLYNGMPLRRHGDLLERMVGGYYKAHGRADDTMNLGGIKTSAIEIEQVCNRAHERVLETAAISMPPPGGGPEQLIIISVLKDGPPINAESLKQAFASAIHSKLNPLFKVSSVAIVPDFPRTASNKIMRRSLRSQFGKAGSSSNSKL</sequence>
<organism evidence="1 2">
    <name type="scientific">Diphasiastrum complanatum</name>
    <name type="common">Issler's clubmoss</name>
    <name type="synonym">Lycopodium complanatum</name>
    <dbReference type="NCBI Taxonomy" id="34168"/>
    <lineage>
        <taxon>Eukaryota</taxon>
        <taxon>Viridiplantae</taxon>
        <taxon>Streptophyta</taxon>
        <taxon>Embryophyta</taxon>
        <taxon>Tracheophyta</taxon>
        <taxon>Lycopodiopsida</taxon>
        <taxon>Lycopodiales</taxon>
        <taxon>Lycopodiaceae</taxon>
        <taxon>Lycopodioideae</taxon>
        <taxon>Diphasiastrum</taxon>
    </lineage>
</organism>
<evidence type="ECO:0000313" key="1">
    <source>
        <dbReference type="EMBL" id="KAJ7537810.1"/>
    </source>
</evidence>
<gene>
    <name evidence="1" type="ORF">O6H91_11G022600</name>
</gene>
<dbReference type="Proteomes" id="UP001162992">
    <property type="component" value="Chromosome 11"/>
</dbReference>
<reference evidence="2" key="1">
    <citation type="journal article" date="2024" name="Proc. Natl. Acad. Sci. U.S.A.">
        <title>Extraordinary preservation of gene collinearity over three hundred million years revealed in homosporous lycophytes.</title>
        <authorList>
            <person name="Li C."/>
            <person name="Wickell D."/>
            <person name="Kuo L.Y."/>
            <person name="Chen X."/>
            <person name="Nie B."/>
            <person name="Liao X."/>
            <person name="Peng D."/>
            <person name="Ji J."/>
            <person name="Jenkins J."/>
            <person name="Williams M."/>
            <person name="Shu S."/>
            <person name="Plott C."/>
            <person name="Barry K."/>
            <person name="Rajasekar S."/>
            <person name="Grimwood J."/>
            <person name="Han X."/>
            <person name="Sun S."/>
            <person name="Hou Z."/>
            <person name="He W."/>
            <person name="Dai G."/>
            <person name="Sun C."/>
            <person name="Schmutz J."/>
            <person name="Leebens-Mack J.H."/>
            <person name="Li F.W."/>
            <person name="Wang L."/>
        </authorList>
    </citation>
    <scope>NUCLEOTIDE SEQUENCE [LARGE SCALE GENOMIC DNA]</scope>
    <source>
        <strain evidence="2">cv. PW_Plant_1</strain>
    </source>
</reference>